<keyword evidence="1" id="KW-0378">Hydrolase</keyword>
<dbReference type="PANTHER" id="PTHR10492">
    <property type="match status" value="1"/>
</dbReference>
<evidence type="ECO:0000259" key="3">
    <source>
        <dbReference type="Pfam" id="PF21530"/>
    </source>
</evidence>
<dbReference type="InterPro" id="IPR010285">
    <property type="entry name" value="DNA_helicase_pif1-like_DEAD"/>
</dbReference>
<dbReference type="AlphaFoldDB" id="A0AAD8GR44"/>
<name>A0AAD8GR44_9APIA</name>
<evidence type="ECO:0000313" key="5">
    <source>
        <dbReference type="Proteomes" id="UP001237642"/>
    </source>
</evidence>
<dbReference type="EC" id="5.6.2.3" evidence="1"/>
<dbReference type="Pfam" id="PF05970">
    <property type="entry name" value="PIF1"/>
    <property type="match status" value="1"/>
</dbReference>
<dbReference type="GO" id="GO:0000723">
    <property type="term" value="P:telomere maintenance"/>
    <property type="evidence" value="ECO:0007669"/>
    <property type="project" value="InterPro"/>
</dbReference>
<feature type="domain" description="DNA helicase Pif1-like DEAD-box helicase" evidence="2">
    <location>
        <begin position="353"/>
        <end position="575"/>
    </location>
</feature>
<protein>
    <recommendedName>
        <fullName evidence="1">ATP-dependent DNA helicase</fullName>
        <ecNumber evidence="1">5.6.2.3</ecNumber>
    </recommendedName>
</protein>
<keyword evidence="1" id="KW-0234">DNA repair</keyword>
<reference evidence="4" key="1">
    <citation type="submission" date="2023-02" db="EMBL/GenBank/DDBJ databases">
        <title>Genome of toxic invasive species Heracleum sosnowskyi carries increased number of genes despite the absence of recent whole-genome duplications.</title>
        <authorList>
            <person name="Schelkunov M."/>
            <person name="Shtratnikova V."/>
            <person name="Makarenko M."/>
            <person name="Klepikova A."/>
            <person name="Omelchenko D."/>
            <person name="Novikova G."/>
            <person name="Obukhova E."/>
            <person name="Bogdanov V."/>
            <person name="Penin A."/>
            <person name="Logacheva M."/>
        </authorList>
    </citation>
    <scope>NUCLEOTIDE SEQUENCE</scope>
    <source>
        <strain evidence="4">Hsosn_3</strain>
        <tissue evidence="4">Leaf</tissue>
    </source>
</reference>
<dbReference type="Gene3D" id="3.40.50.300">
    <property type="entry name" value="P-loop containing nucleotide triphosphate hydrolases"/>
    <property type="match status" value="1"/>
</dbReference>
<sequence length="742" mass="83541">MVTNTCLQRYLSAVARHHRALKIRLKRQIAGSSNHNKSNLSTLLTKKIAKDARNKRKIIMLDKRIQKNNQDPQPYRALHHLMRLYSRKPTQTVNLQRAIELAPFNERRAKQPVVSTITSTSPCNPAGPPFFNLGGPSIAPSNKLAVARTFPSYFGPPTHTCVHCGAMLWYEERIQRNKQTSNPQFTFCCMEGRVKLPLLKEPPHLLKHLLGPSSGQLGRNFQRNLRTYNSLFAIASLGAQGISNKVAAAHAIHQKATTIWQSHSMFIHDRVPKKGKRFHVPDLQLTKQQIEAYTLIEVEGLMQKLGKSLRDIDGMPQPDSSLTRDLGNRLLNEELDYDRPKLKALHQKNINALNESQKKAYDAIVQSVQLDEGKIFFVSGHGGTGKTFLWNTITSKFRSESMIVLPVATSGIASLLLPNGRTAHSRFRIPLDVTAESTCEIKHGTQLAKLLQKTSLIIWDEAPMTNKYCFEALDKTLRDILSTRYENSRSRPFGGITVVFGGDFRQILPVIPQGSRSDIIDASLNSSYLWPYFEIYELKQNMRLQKEGISEVEAESIALFDKWLLQIGDGSMYDDVEQELIRIPPDICKPPTEEPIKEIVDVVYPSLLENYKNPAYLKERAILTPKNEMVDELNGYLMNVIPGEGRTYLSSDSVCKASIKTDDDDLLYPPEFLHTLQFSGIPNHDIKLKEGTPIMLLRNLNQSEGLCNGTRLIVTRLGKWSIRDQDNGISGDGVQSGGDSIL</sequence>
<keyword evidence="5" id="KW-1185">Reference proteome</keyword>
<gene>
    <name evidence="4" type="ORF">POM88_053110</name>
</gene>
<dbReference type="EMBL" id="JAUIZM010000015">
    <property type="protein sequence ID" value="KAK1352679.1"/>
    <property type="molecule type" value="Genomic_DNA"/>
</dbReference>
<dbReference type="InterPro" id="IPR027417">
    <property type="entry name" value="P-loop_NTPase"/>
</dbReference>
<comment type="catalytic activity">
    <reaction evidence="1">
        <text>ATP + H2O = ADP + phosphate + H(+)</text>
        <dbReference type="Rhea" id="RHEA:13065"/>
        <dbReference type="ChEBI" id="CHEBI:15377"/>
        <dbReference type="ChEBI" id="CHEBI:15378"/>
        <dbReference type="ChEBI" id="CHEBI:30616"/>
        <dbReference type="ChEBI" id="CHEBI:43474"/>
        <dbReference type="ChEBI" id="CHEBI:456216"/>
        <dbReference type="EC" id="5.6.2.3"/>
    </reaction>
</comment>
<dbReference type="SUPFAM" id="SSF52540">
    <property type="entry name" value="P-loop containing nucleoside triphosphate hydrolases"/>
    <property type="match status" value="2"/>
</dbReference>
<dbReference type="GO" id="GO:0016787">
    <property type="term" value="F:hydrolase activity"/>
    <property type="evidence" value="ECO:0007669"/>
    <property type="project" value="UniProtKB-KW"/>
</dbReference>
<dbReference type="Pfam" id="PF21530">
    <property type="entry name" value="Pif1_2B_dom"/>
    <property type="match status" value="1"/>
</dbReference>
<keyword evidence="1" id="KW-0067">ATP-binding</keyword>
<dbReference type="PANTHER" id="PTHR10492:SF101">
    <property type="entry name" value="ATP-DEPENDENT DNA HELICASE"/>
    <property type="match status" value="1"/>
</dbReference>
<evidence type="ECO:0000313" key="4">
    <source>
        <dbReference type="EMBL" id="KAK1352679.1"/>
    </source>
</evidence>
<accession>A0AAD8GR44</accession>
<dbReference type="InterPro" id="IPR049163">
    <property type="entry name" value="Pif1-like_2B_dom"/>
</dbReference>
<reference evidence="4" key="2">
    <citation type="submission" date="2023-05" db="EMBL/GenBank/DDBJ databases">
        <authorList>
            <person name="Schelkunov M.I."/>
        </authorList>
    </citation>
    <scope>NUCLEOTIDE SEQUENCE</scope>
    <source>
        <strain evidence="4">Hsosn_3</strain>
        <tissue evidence="4">Leaf</tissue>
    </source>
</reference>
<evidence type="ECO:0000259" key="2">
    <source>
        <dbReference type="Pfam" id="PF05970"/>
    </source>
</evidence>
<evidence type="ECO:0000256" key="1">
    <source>
        <dbReference type="RuleBase" id="RU363044"/>
    </source>
</evidence>
<comment type="caution">
    <text evidence="4">The sequence shown here is derived from an EMBL/GenBank/DDBJ whole genome shotgun (WGS) entry which is preliminary data.</text>
</comment>
<dbReference type="GO" id="GO:0005524">
    <property type="term" value="F:ATP binding"/>
    <property type="evidence" value="ECO:0007669"/>
    <property type="project" value="UniProtKB-KW"/>
</dbReference>
<dbReference type="GO" id="GO:0043139">
    <property type="term" value="F:5'-3' DNA helicase activity"/>
    <property type="evidence" value="ECO:0007669"/>
    <property type="project" value="UniProtKB-EC"/>
</dbReference>
<keyword evidence="1" id="KW-0547">Nucleotide-binding</keyword>
<dbReference type="GO" id="GO:0006281">
    <property type="term" value="P:DNA repair"/>
    <property type="evidence" value="ECO:0007669"/>
    <property type="project" value="UniProtKB-KW"/>
</dbReference>
<comment type="similarity">
    <text evidence="1">Belongs to the helicase family.</text>
</comment>
<dbReference type="GO" id="GO:0006310">
    <property type="term" value="P:DNA recombination"/>
    <property type="evidence" value="ECO:0007669"/>
    <property type="project" value="UniProtKB-KW"/>
</dbReference>
<keyword evidence="1" id="KW-0233">DNA recombination</keyword>
<feature type="domain" description="DNA helicase Pif1-like 2B" evidence="3">
    <location>
        <begin position="671"/>
        <end position="717"/>
    </location>
</feature>
<proteinExistence type="inferred from homology"/>
<dbReference type="Proteomes" id="UP001237642">
    <property type="component" value="Unassembled WGS sequence"/>
</dbReference>
<organism evidence="4 5">
    <name type="scientific">Heracleum sosnowskyi</name>
    <dbReference type="NCBI Taxonomy" id="360622"/>
    <lineage>
        <taxon>Eukaryota</taxon>
        <taxon>Viridiplantae</taxon>
        <taxon>Streptophyta</taxon>
        <taxon>Embryophyta</taxon>
        <taxon>Tracheophyta</taxon>
        <taxon>Spermatophyta</taxon>
        <taxon>Magnoliopsida</taxon>
        <taxon>eudicotyledons</taxon>
        <taxon>Gunneridae</taxon>
        <taxon>Pentapetalae</taxon>
        <taxon>asterids</taxon>
        <taxon>campanulids</taxon>
        <taxon>Apiales</taxon>
        <taxon>Apiaceae</taxon>
        <taxon>Apioideae</taxon>
        <taxon>apioid superclade</taxon>
        <taxon>Tordylieae</taxon>
        <taxon>Tordyliinae</taxon>
        <taxon>Heracleum</taxon>
    </lineage>
</organism>
<keyword evidence="1 4" id="KW-0347">Helicase</keyword>
<comment type="cofactor">
    <cofactor evidence="1">
        <name>Mg(2+)</name>
        <dbReference type="ChEBI" id="CHEBI:18420"/>
    </cofactor>
</comment>
<keyword evidence="1" id="KW-0227">DNA damage</keyword>